<evidence type="ECO:0000313" key="8">
    <source>
        <dbReference type="Proteomes" id="UP000286208"/>
    </source>
</evidence>
<dbReference type="SUPFAM" id="SSF54001">
    <property type="entry name" value="Cysteine proteinases"/>
    <property type="match status" value="1"/>
</dbReference>
<keyword evidence="2" id="KW-0645">Protease</keyword>
<keyword evidence="3" id="KW-0378">Hydrolase</keyword>
<feature type="chain" id="PRO_5018775407" evidence="5">
    <location>
        <begin position="35"/>
        <end position="167"/>
    </location>
</feature>
<organism evidence="7 8">
    <name type="scientific">Prescottella agglutinans</name>
    <dbReference type="NCBI Taxonomy" id="1644129"/>
    <lineage>
        <taxon>Bacteria</taxon>
        <taxon>Bacillati</taxon>
        <taxon>Actinomycetota</taxon>
        <taxon>Actinomycetes</taxon>
        <taxon>Mycobacteriales</taxon>
        <taxon>Nocardiaceae</taxon>
        <taxon>Prescottella</taxon>
    </lineage>
</organism>
<protein>
    <submittedName>
        <fullName evidence="7">NlpC/P60 family protein</fullName>
    </submittedName>
</protein>
<gene>
    <name evidence="7" type="ORF">EGT67_00120</name>
</gene>
<evidence type="ECO:0000256" key="3">
    <source>
        <dbReference type="ARBA" id="ARBA00022801"/>
    </source>
</evidence>
<proteinExistence type="inferred from homology"/>
<sequence>MALKTTRLTRTTRGLLLGAVTAGALMIPVAPAMAQPFTAPSWGSSIDIQPTQVASHGQAVANAAQSKVGSPYVWGATGPSSFDCSGLVQWAYKQAGVSVPRTSYDQVGGGTPVSKGNLQPGDVVGFYGSEHVGIYIGGGKVVHAPTEGENVKVSSVDAMPFSGASRF</sequence>
<evidence type="ECO:0000256" key="4">
    <source>
        <dbReference type="ARBA" id="ARBA00022807"/>
    </source>
</evidence>
<comment type="caution">
    <text evidence="7">The sequence shown here is derived from an EMBL/GenBank/DDBJ whole genome shotgun (WGS) entry which is preliminary data.</text>
</comment>
<feature type="domain" description="NlpC/P60" evidence="6">
    <location>
        <begin position="54"/>
        <end position="167"/>
    </location>
</feature>
<comment type="similarity">
    <text evidence="1">Belongs to the peptidase C40 family.</text>
</comment>
<dbReference type="RefSeq" id="WP_127914031.1">
    <property type="nucleotide sequence ID" value="NZ_RKLP01000001.1"/>
</dbReference>
<dbReference type="EMBL" id="RKLP01000001">
    <property type="protein sequence ID" value="RVW10924.1"/>
    <property type="molecule type" value="Genomic_DNA"/>
</dbReference>
<evidence type="ECO:0000256" key="5">
    <source>
        <dbReference type="SAM" id="SignalP"/>
    </source>
</evidence>
<evidence type="ECO:0000256" key="1">
    <source>
        <dbReference type="ARBA" id="ARBA00007074"/>
    </source>
</evidence>
<feature type="signal peptide" evidence="5">
    <location>
        <begin position="1"/>
        <end position="34"/>
    </location>
</feature>
<keyword evidence="8" id="KW-1185">Reference proteome</keyword>
<evidence type="ECO:0000256" key="2">
    <source>
        <dbReference type="ARBA" id="ARBA00022670"/>
    </source>
</evidence>
<dbReference type="GO" id="GO:0008234">
    <property type="term" value="F:cysteine-type peptidase activity"/>
    <property type="evidence" value="ECO:0007669"/>
    <property type="project" value="UniProtKB-KW"/>
</dbReference>
<dbReference type="InterPro" id="IPR051794">
    <property type="entry name" value="PG_Endopeptidase_C40"/>
</dbReference>
<reference evidence="7 8" key="1">
    <citation type="submission" date="2018-11" db="EMBL/GenBank/DDBJ databases">
        <title>Rhodococcus spongicola sp. nov. and Rhodococcus xishaensis sp. nov. from marine sponges.</title>
        <authorList>
            <person name="Li L."/>
            <person name="Lin H.W."/>
        </authorList>
    </citation>
    <scope>NUCLEOTIDE SEQUENCE [LARGE SCALE GENOMIC DNA]</scope>
    <source>
        <strain evidence="7 8">CCTCC AB2014297</strain>
    </source>
</reference>
<dbReference type="OrthoDB" id="5177647at2"/>
<dbReference type="Proteomes" id="UP000286208">
    <property type="component" value="Unassembled WGS sequence"/>
</dbReference>
<dbReference type="Pfam" id="PF00877">
    <property type="entry name" value="NLPC_P60"/>
    <property type="match status" value="1"/>
</dbReference>
<name>A0A3S3AR49_9NOCA</name>
<evidence type="ECO:0000313" key="7">
    <source>
        <dbReference type="EMBL" id="RVW10924.1"/>
    </source>
</evidence>
<dbReference type="PANTHER" id="PTHR47359">
    <property type="entry name" value="PEPTIDOGLYCAN DL-ENDOPEPTIDASE CWLO"/>
    <property type="match status" value="1"/>
</dbReference>
<accession>A0A3S3AR49</accession>
<dbReference type="PROSITE" id="PS51935">
    <property type="entry name" value="NLPC_P60"/>
    <property type="match status" value="1"/>
</dbReference>
<dbReference type="InterPro" id="IPR038765">
    <property type="entry name" value="Papain-like_cys_pep_sf"/>
</dbReference>
<keyword evidence="5" id="KW-0732">Signal</keyword>
<dbReference type="PANTHER" id="PTHR47359:SF3">
    <property type="entry name" value="NLP_P60 DOMAIN-CONTAINING PROTEIN-RELATED"/>
    <property type="match status" value="1"/>
</dbReference>
<dbReference type="InterPro" id="IPR000064">
    <property type="entry name" value="NLP_P60_dom"/>
</dbReference>
<keyword evidence="4" id="KW-0788">Thiol protease</keyword>
<dbReference type="Gene3D" id="3.90.1720.10">
    <property type="entry name" value="endopeptidase domain like (from Nostoc punctiforme)"/>
    <property type="match status" value="1"/>
</dbReference>
<dbReference type="AlphaFoldDB" id="A0A3S3AR49"/>
<evidence type="ECO:0000259" key="6">
    <source>
        <dbReference type="PROSITE" id="PS51935"/>
    </source>
</evidence>
<dbReference type="GO" id="GO:0006508">
    <property type="term" value="P:proteolysis"/>
    <property type="evidence" value="ECO:0007669"/>
    <property type="project" value="UniProtKB-KW"/>
</dbReference>